<evidence type="ECO:0000256" key="4">
    <source>
        <dbReference type="ARBA" id="ARBA00023163"/>
    </source>
</evidence>
<dbReference type="InterPro" id="IPR017887">
    <property type="entry name" value="TF_TCP_subgr"/>
</dbReference>
<organism evidence="8 9">
    <name type="scientific">Striga hermonthica</name>
    <name type="common">Purple witchweed</name>
    <name type="synonym">Buchnera hermonthica</name>
    <dbReference type="NCBI Taxonomy" id="68872"/>
    <lineage>
        <taxon>Eukaryota</taxon>
        <taxon>Viridiplantae</taxon>
        <taxon>Streptophyta</taxon>
        <taxon>Embryophyta</taxon>
        <taxon>Tracheophyta</taxon>
        <taxon>Spermatophyta</taxon>
        <taxon>Magnoliopsida</taxon>
        <taxon>eudicotyledons</taxon>
        <taxon>Gunneridae</taxon>
        <taxon>Pentapetalae</taxon>
        <taxon>asterids</taxon>
        <taxon>lamiids</taxon>
        <taxon>Lamiales</taxon>
        <taxon>Orobanchaceae</taxon>
        <taxon>Buchnereae</taxon>
        <taxon>Striga</taxon>
    </lineage>
</organism>
<feature type="region of interest" description="Disordered" evidence="6">
    <location>
        <begin position="90"/>
        <end position="109"/>
    </location>
</feature>
<feature type="region of interest" description="Disordered" evidence="6">
    <location>
        <begin position="23"/>
        <end position="73"/>
    </location>
</feature>
<protein>
    <submittedName>
        <fullName evidence="8">Transcription factor TCP19</fullName>
    </submittedName>
</protein>
<dbReference type="PANTHER" id="PTHR31072:SF1">
    <property type="entry name" value="TRANSCRIPTION FACTOR TCP9"/>
    <property type="match status" value="1"/>
</dbReference>
<feature type="compositionally biased region" description="Basic and acidic residues" evidence="6">
    <location>
        <begin position="62"/>
        <end position="73"/>
    </location>
</feature>
<evidence type="ECO:0000256" key="1">
    <source>
        <dbReference type="ARBA" id="ARBA00004123"/>
    </source>
</evidence>
<feature type="domain" description="TCP" evidence="7">
    <location>
        <begin position="99"/>
        <end position="153"/>
    </location>
</feature>
<proteinExistence type="predicted"/>
<dbReference type="AlphaFoldDB" id="A0A9N7NDQ4"/>
<keyword evidence="4" id="KW-0804">Transcription</keyword>
<dbReference type="GO" id="GO:0003700">
    <property type="term" value="F:DNA-binding transcription factor activity"/>
    <property type="evidence" value="ECO:0007669"/>
    <property type="project" value="InterPro"/>
</dbReference>
<dbReference type="InterPro" id="IPR005333">
    <property type="entry name" value="Transcription_factor_TCP"/>
</dbReference>
<feature type="compositionally biased region" description="Low complexity" evidence="6">
    <location>
        <begin position="301"/>
        <end position="323"/>
    </location>
</feature>
<evidence type="ECO:0000256" key="5">
    <source>
        <dbReference type="ARBA" id="ARBA00023242"/>
    </source>
</evidence>
<evidence type="ECO:0000313" key="8">
    <source>
        <dbReference type="EMBL" id="CAA0832198.1"/>
    </source>
</evidence>
<gene>
    <name evidence="8" type="ORF">SHERM_27502</name>
</gene>
<dbReference type="Proteomes" id="UP001153555">
    <property type="component" value="Unassembled WGS sequence"/>
</dbReference>
<comment type="caution">
    <text evidence="8">The sequence shown here is derived from an EMBL/GenBank/DDBJ whole genome shotgun (WGS) entry which is preliminary data.</text>
</comment>
<evidence type="ECO:0000313" key="9">
    <source>
        <dbReference type="Proteomes" id="UP001153555"/>
    </source>
</evidence>
<name>A0A9N7NDQ4_STRHE</name>
<evidence type="ECO:0000256" key="3">
    <source>
        <dbReference type="ARBA" id="ARBA00023125"/>
    </source>
</evidence>
<evidence type="ECO:0000259" key="7">
    <source>
        <dbReference type="PROSITE" id="PS51369"/>
    </source>
</evidence>
<keyword evidence="9" id="KW-1185">Reference proteome</keyword>
<evidence type="ECO:0000256" key="6">
    <source>
        <dbReference type="SAM" id="MobiDB-lite"/>
    </source>
</evidence>
<keyword evidence="5" id="KW-0539">Nucleus</keyword>
<accession>A0A9N7NDQ4</accession>
<keyword evidence="2" id="KW-0805">Transcription regulation</keyword>
<dbReference type="Pfam" id="PF03634">
    <property type="entry name" value="TCP"/>
    <property type="match status" value="1"/>
</dbReference>
<keyword evidence="3" id="KW-0238">DNA-binding</keyword>
<sequence>MASILPHHHRPSSVAHCQNLEPGEVGNAALPSDPLLSSDYTISAVEDVGTDPPPPPPSSVGPKHEPPETHLEGSGRELVVLPSPAAAMLAAAPPPKRSNRDRHTKVEGRGRRIRMPAACAARIFQLTRELGHKSDGETIRWLLERAEPAIIEATGTGTVPAIAVSVNGTLKIPTTAAAGAAPETSNKRRRRASNSEFYEVGDASSFAPVAPIVPQGLVPVFPGGALFMIPPSGGAAGPSSQPQFWAIPAATAPVFNVSGCPVSNFVTFGASPGGGSTVSGGEIEAGANGSTCGSDDNKGATVTEPGTSPGGSTTAVAAGTTSPAHLMRDLSLEVYQKRELQFMVGSAAGNHDQTPSPEP</sequence>
<dbReference type="PANTHER" id="PTHR31072">
    <property type="entry name" value="TRANSCRIPTION FACTOR TCP4-RELATED"/>
    <property type="match status" value="1"/>
</dbReference>
<evidence type="ECO:0000256" key="2">
    <source>
        <dbReference type="ARBA" id="ARBA00023015"/>
    </source>
</evidence>
<feature type="region of interest" description="Disordered" evidence="6">
    <location>
        <begin position="279"/>
        <end position="323"/>
    </location>
</feature>
<dbReference type="EMBL" id="CACSLK010027833">
    <property type="protein sequence ID" value="CAA0832198.1"/>
    <property type="molecule type" value="Genomic_DNA"/>
</dbReference>
<dbReference type="OrthoDB" id="1928965at2759"/>
<dbReference type="GO" id="GO:0005634">
    <property type="term" value="C:nucleus"/>
    <property type="evidence" value="ECO:0007669"/>
    <property type="project" value="UniProtKB-SubCell"/>
</dbReference>
<dbReference type="GO" id="GO:0043565">
    <property type="term" value="F:sequence-specific DNA binding"/>
    <property type="evidence" value="ECO:0007669"/>
    <property type="project" value="TreeGrafter"/>
</dbReference>
<comment type="subcellular location">
    <subcellularLocation>
        <location evidence="1">Nucleus</location>
    </subcellularLocation>
</comment>
<dbReference type="PROSITE" id="PS51369">
    <property type="entry name" value="TCP"/>
    <property type="match status" value="1"/>
</dbReference>
<reference evidence="8" key="1">
    <citation type="submission" date="2019-12" db="EMBL/GenBank/DDBJ databases">
        <authorList>
            <person name="Scholes J."/>
        </authorList>
    </citation>
    <scope>NUCLEOTIDE SEQUENCE</scope>
</reference>